<dbReference type="EMBL" id="GBXM01096445">
    <property type="protein sequence ID" value="JAH12132.1"/>
    <property type="molecule type" value="Transcribed_RNA"/>
</dbReference>
<protein>
    <submittedName>
        <fullName evidence="1">Uncharacterized protein</fullName>
    </submittedName>
</protein>
<reference evidence="1" key="2">
    <citation type="journal article" date="2015" name="Fish Shellfish Immunol.">
        <title>Early steps in the European eel (Anguilla anguilla)-Vibrio vulnificus interaction in the gills: Role of the RtxA13 toxin.</title>
        <authorList>
            <person name="Callol A."/>
            <person name="Pajuelo D."/>
            <person name="Ebbesson L."/>
            <person name="Teles M."/>
            <person name="MacKenzie S."/>
            <person name="Amaro C."/>
        </authorList>
    </citation>
    <scope>NUCLEOTIDE SEQUENCE</scope>
</reference>
<proteinExistence type="predicted"/>
<evidence type="ECO:0000313" key="1">
    <source>
        <dbReference type="EMBL" id="JAH12132.1"/>
    </source>
</evidence>
<sequence>MLSCSTVWTIGCNSVTGFQGRTCFSCSADVQVWGHRDRSTGTLPVCITSFGDHCVHAHFS</sequence>
<accession>A0A0E9Q6G6</accession>
<organism evidence="1">
    <name type="scientific">Anguilla anguilla</name>
    <name type="common">European freshwater eel</name>
    <name type="synonym">Muraena anguilla</name>
    <dbReference type="NCBI Taxonomy" id="7936"/>
    <lineage>
        <taxon>Eukaryota</taxon>
        <taxon>Metazoa</taxon>
        <taxon>Chordata</taxon>
        <taxon>Craniata</taxon>
        <taxon>Vertebrata</taxon>
        <taxon>Euteleostomi</taxon>
        <taxon>Actinopterygii</taxon>
        <taxon>Neopterygii</taxon>
        <taxon>Teleostei</taxon>
        <taxon>Anguilliformes</taxon>
        <taxon>Anguillidae</taxon>
        <taxon>Anguilla</taxon>
    </lineage>
</organism>
<reference evidence="1" key="1">
    <citation type="submission" date="2014-11" db="EMBL/GenBank/DDBJ databases">
        <authorList>
            <person name="Amaro Gonzalez C."/>
        </authorList>
    </citation>
    <scope>NUCLEOTIDE SEQUENCE</scope>
</reference>
<dbReference type="AlphaFoldDB" id="A0A0E9Q6G6"/>
<name>A0A0E9Q6G6_ANGAN</name>